<dbReference type="RefSeq" id="WP_344697272.1">
    <property type="nucleotide sequence ID" value="NZ_BAABBR010000001.1"/>
</dbReference>
<dbReference type="InterPro" id="IPR051326">
    <property type="entry name" value="Kynurenine-oxoglutarate_AT"/>
</dbReference>
<gene>
    <name evidence="7" type="ORF">GCM10022281_23430</name>
</gene>
<dbReference type="PROSITE" id="PS00105">
    <property type="entry name" value="AA_TRANSFER_CLASS_1"/>
    <property type="match status" value="1"/>
</dbReference>
<evidence type="ECO:0000256" key="4">
    <source>
        <dbReference type="ARBA" id="ARBA00022898"/>
    </source>
</evidence>
<keyword evidence="3 5" id="KW-0808">Transferase</keyword>
<dbReference type="SUPFAM" id="SSF53383">
    <property type="entry name" value="PLP-dependent transferases"/>
    <property type="match status" value="1"/>
</dbReference>
<comment type="caution">
    <text evidence="7">The sequence shown here is derived from an EMBL/GenBank/DDBJ whole genome shotgun (WGS) entry which is preliminary data.</text>
</comment>
<dbReference type="Gene3D" id="3.90.1150.10">
    <property type="entry name" value="Aspartate Aminotransferase, domain 1"/>
    <property type="match status" value="1"/>
</dbReference>
<dbReference type="Pfam" id="PF00155">
    <property type="entry name" value="Aminotran_1_2"/>
    <property type="match status" value="1"/>
</dbReference>
<protein>
    <recommendedName>
        <fullName evidence="5">Aminotransferase</fullName>
        <ecNumber evidence="5">2.6.1.-</ecNumber>
    </recommendedName>
</protein>
<dbReference type="InterPro" id="IPR004838">
    <property type="entry name" value="NHTrfase_class1_PyrdxlP-BS"/>
</dbReference>
<dbReference type="Proteomes" id="UP001424459">
    <property type="component" value="Unassembled WGS sequence"/>
</dbReference>
<comment type="cofactor">
    <cofactor evidence="1 5">
        <name>pyridoxal 5'-phosphate</name>
        <dbReference type="ChEBI" id="CHEBI:597326"/>
    </cofactor>
</comment>
<dbReference type="PANTHER" id="PTHR43807:SF20">
    <property type="entry name" value="FI04487P"/>
    <property type="match status" value="1"/>
</dbReference>
<evidence type="ECO:0000256" key="2">
    <source>
        <dbReference type="ARBA" id="ARBA00022576"/>
    </source>
</evidence>
<proteinExistence type="inferred from homology"/>
<dbReference type="InterPro" id="IPR015421">
    <property type="entry name" value="PyrdxlP-dep_Trfase_major"/>
</dbReference>
<evidence type="ECO:0000256" key="3">
    <source>
        <dbReference type="ARBA" id="ARBA00022679"/>
    </source>
</evidence>
<evidence type="ECO:0000256" key="5">
    <source>
        <dbReference type="RuleBase" id="RU000481"/>
    </source>
</evidence>
<name>A0ABP7UEL5_9SPHN</name>
<dbReference type="Gene3D" id="3.40.640.10">
    <property type="entry name" value="Type I PLP-dependent aspartate aminotransferase-like (Major domain)"/>
    <property type="match status" value="1"/>
</dbReference>
<accession>A0ABP7UEL5</accession>
<dbReference type="PANTHER" id="PTHR43807">
    <property type="entry name" value="FI04487P"/>
    <property type="match status" value="1"/>
</dbReference>
<dbReference type="CDD" id="cd00609">
    <property type="entry name" value="AAT_like"/>
    <property type="match status" value="1"/>
</dbReference>
<comment type="similarity">
    <text evidence="5">Belongs to the class-I pyridoxal-phosphate-dependent aminotransferase family.</text>
</comment>
<keyword evidence="8" id="KW-1185">Reference proteome</keyword>
<keyword evidence="2 5" id="KW-0032">Aminotransferase</keyword>
<sequence>MNPTFERMPVSIFEQMSQAAVRHGAVNLGQGFPDFGWPEELLAEAARLVTSGSNQYAPSRGAPALREAICHFYAERQGLDLTPDQLVVTSGAIEAIASLFFATLNPGDEAVIVAPAYDGYAPLLRRAGAVIREVALRPPTWALTAEALEAAITPRTKLLVINNPHNPTGRLFSNAELEAVVTLARAHDLLILSDEVWEEVIPPGATFRSLMAMAPERTIKIGSAGKIFALTGWRVGWLAAPVELAALAAKAHQYLTFAAPPNLQGAVAFGLSRPELIAPMRGAFERAKARLSDGLARAGYVLLPSEATYFQCVDLHASGIALDDMAFALAAVEQAGVATIPLSPFYEGEAERGLVRLCFAKKDETIDAGVAAMARAKAMFG</sequence>
<dbReference type="GO" id="GO:0008483">
    <property type="term" value="F:transaminase activity"/>
    <property type="evidence" value="ECO:0007669"/>
    <property type="project" value="UniProtKB-KW"/>
</dbReference>
<dbReference type="EC" id="2.6.1.-" evidence="5"/>
<reference evidence="8" key="1">
    <citation type="journal article" date="2019" name="Int. J. Syst. Evol. Microbiol.">
        <title>The Global Catalogue of Microorganisms (GCM) 10K type strain sequencing project: providing services to taxonomists for standard genome sequencing and annotation.</title>
        <authorList>
            <consortium name="The Broad Institute Genomics Platform"/>
            <consortium name="The Broad Institute Genome Sequencing Center for Infectious Disease"/>
            <person name="Wu L."/>
            <person name="Ma J."/>
        </authorList>
    </citation>
    <scope>NUCLEOTIDE SEQUENCE [LARGE SCALE GENOMIC DNA]</scope>
    <source>
        <strain evidence="8">JCM 17564</strain>
    </source>
</reference>
<dbReference type="InterPro" id="IPR015424">
    <property type="entry name" value="PyrdxlP-dep_Trfase"/>
</dbReference>
<keyword evidence="4" id="KW-0663">Pyridoxal phosphate</keyword>
<dbReference type="InterPro" id="IPR015422">
    <property type="entry name" value="PyrdxlP-dep_Trfase_small"/>
</dbReference>
<evidence type="ECO:0000313" key="8">
    <source>
        <dbReference type="Proteomes" id="UP001424459"/>
    </source>
</evidence>
<evidence type="ECO:0000256" key="1">
    <source>
        <dbReference type="ARBA" id="ARBA00001933"/>
    </source>
</evidence>
<evidence type="ECO:0000259" key="6">
    <source>
        <dbReference type="Pfam" id="PF00155"/>
    </source>
</evidence>
<dbReference type="EMBL" id="BAABBR010000001">
    <property type="protein sequence ID" value="GAA4041670.1"/>
    <property type="molecule type" value="Genomic_DNA"/>
</dbReference>
<feature type="domain" description="Aminotransferase class I/classII large" evidence="6">
    <location>
        <begin position="26"/>
        <end position="371"/>
    </location>
</feature>
<organism evidence="7 8">
    <name type="scientific">Sphingomonas rosea</name>
    <dbReference type="NCBI Taxonomy" id="335605"/>
    <lineage>
        <taxon>Bacteria</taxon>
        <taxon>Pseudomonadati</taxon>
        <taxon>Pseudomonadota</taxon>
        <taxon>Alphaproteobacteria</taxon>
        <taxon>Sphingomonadales</taxon>
        <taxon>Sphingomonadaceae</taxon>
        <taxon>Sphingomonas</taxon>
    </lineage>
</organism>
<evidence type="ECO:0000313" key="7">
    <source>
        <dbReference type="EMBL" id="GAA4041670.1"/>
    </source>
</evidence>
<dbReference type="InterPro" id="IPR004839">
    <property type="entry name" value="Aminotransferase_I/II_large"/>
</dbReference>